<comment type="caution">
    <text evidence="2">The sequence shown here is derived from an EMBL/GenBank/DDBJ whole genome shotgun (WGS) entry which is preliminary data.</text>
</comment>
<reference evidence="2 3" key="1">
    <citation type="submission" date="2019-03" db="EMBL/GenBank/DDBJ databases">
        <title>Algoriphagus sp. nov, a new strain isolated from root system soil of mangrove plant Kandelia.</title>
        <authorList>
            <person name="Yin Q."/>
            <person name="Wang K."/>
            <person name="Song Z."/>
        </authorList>
    </citation>
    <scope>NUCLEOTIDE SEQUENCE [LARGE SCALE GENOMIC DNA]</scope>
    <source>
        <strain evidence="2 3">XY-J91</strain>
    </source>
</reference>
<dbReference type="Proteomes" id="UP000297647">
    <property type="component" value="Unassembled WGS sequence"/>
</dbReference>
<gene>
    <name evidence="2" type="ORF">E4S40_04895</name>
</gene>
<keyword evidence="3" id="KW-1185">Reference proteome</keyword>
<feature type="transmembrane region" description="Helical" evidence="1">
    <location>
        <begin position="47"/>
        <end position="67"/>
    </location>
</feature>
<keyword evidence="1" id="KW-0812">Transmembrane</keyword>
<keyword evidence="1" id="KW-1133">Transmembrane helix</keyword>
<evidence type="ECO:0000313" key="3">
    <source>
        <dbReference type="Proteomes" id="UP000297647"/>
    </source>
</evidence>
<organism evidence="2 3">
    <name type="scientific">Algoriphagus kandeliae</name>
    <dbReference type="NCBI Taxonomy" id="2562278"/>
    <lineage>
        <taxon>Bacteria</taxon>
        <taxon>Pseudomonadati</taxon>
        <taxon>Bacteroidota</taxon>
        <taxon>Cytophagia</taxon>
        <taxon>Cytophagales</taxon>
        <taxon>Cyclobacteriaceae</taxon>
        <taxon>Algoriphagus</taxon>
    </lineage>
</organism>
<name>A0A4Y9QV23_9BACT</name>
<protein>
    <submittedName>
        <fullName evidence="2">Uncharacterized protein</fullName>
    </submittedName>
</protein>
<evidence type="ECO:0000256" key="1">
    <source>
        <dbReference type="SAM" id="Phobius"/>
    </source>
</evidence>
<dbReference type="EMBL" id="SPSB01000002">
    <property type="protein sequence ID" value="TFV95558.1"/>
    <property type="molecule type" value="Genomic_DNA"/>
</dbReference>
<dbReference type="RefSeq" id="WP_135071765.1">
    <property type="nucleotide sequence ID" value="NZ_SPSB01000002.1"/>
</dbReference>
<keyword evidence="1" id="KW-0472">Membrane</keyword>
<proteinExistence type="predicted"/>
<feature type="transmembrane region" description="Helical" evidence="1">
    <location>
        <begin position="127"/>
        <end position="146"/>
    </location>
</feature>
<dbReference type="AlphaFoldDB" id="A0A4Y9QV23"/>
<feature type="transmembrane region" description="Helical" evidence="1">
    <location>
        <begin position="161"/>
        <end position="178"/>
    </location>
</feature>
<sequence length="238" mass="27734">MEPIDLEKYREAWKKDSYLQEKKLSEQEITQFVRSSSKNIKTQFRSALILDIILKSLLVLAVFFLLLTQIKSGIPMTLLLFQVILIGGMFIQFRALKKLSMVESGFQIVESLKTVIEFYHREYLKTMYVSASTSTMVFLVGSYFYLINKYGEVPAFDWDDYLVFGVGVLLSFGISFFSQKKFNQFKINQLEECLNDAGELAVNESYIRNYQTDRKMYLLIFGIVLILGLAFFLYLIFK</sequence>
<dbReference type="OrthoDB" id="828289at2"/>
<accession>A0A4Y9QV23</accession>
<feature type="transmembrane region" description="Helical" evidence="1">
    <location>
        <begin position="216"/>
        <end position="237"/>
    </location>
</feature>
<evidence type="ECO:0000313" key="2">
    <source>
        <dbReference type="EMBL" id="TFV95558.1"/>
    </source>
</evidence>
<feature type="transmembrane region" description="Helical" evidence="1">
    <location>
        <begin position="73"/>
        <end position="91"/>
    </location>
</feature>